<keyword evidence="3" id="KW-1185">Reference proteome</keyword>
<name>A0A6M1T345_9BACT</name>
<dbReference type="GO" id="GO:0004803">
    <property type="term" value="F:transposase activity"/>
    <property type="evidence" value="ECO:0007669"/>
    <property type="project" value="InterPro"/>
</dbReference>
<dbReference type="InterPro" id="IPR003346">
    <property type="entry name" value="Transposase_20"/>
</dbReference>
<dbReference type="Pfam" id="PF02371">
    <property type="entry name" value="Transposase_20"/>
    <property type="match status" value="1"/>
</dbReference>
<dbReference type="EMBL" id="JAALLS010000010">
    <property type="protein sequence ID" value="NGP88487.1"/>
    <property type="molecule type" value="Genomic_DNA"/>
</dbReference>
<evidence type="ECO:0000313" key="2">
    <source>
        <dbReference type="EMBL" id="NGP88487.1"/>
    </source>
</evidence>
<dbReference type="RefSeq" id="WP_165268264.1">
    <property type="nucleotide sequence ID" value="NZ_JAALLS010000010.1"/>
</dbReference>
<dbReference type="PANTHER" id="PTHR33055:SF13">
    <property type="entry name" value="TRANSPOSASE"/>
    <property type="match status" value="1"/>
</dbReference>
<dbReference type="InterPro" id="IPR047650">
    <property type="entry name" value="Transpos_IS110"/>
</dbReference>
<protein>
    <submittedName>
        <fullName evidence="2">IS110 family transposase</fullName>
    </submittedName>
</protein>
<accession>A0A6M1T345</accession>
<gene>
    <name evidence="2" type="ORF">G3569_08975</name>
</gene>
<dbReference type="GO" id="GO:0003677">
    <property type="term" value="F:DNA binding"/>
    <property type="evidence" value="ECO:0007669"/>
    <property type="project" value="InterPro"/>
</dbReference>
<sequence length="150" mass="16596">MAEIGDITRFPSAKQFVSYCRLVPGSKNSGGNRRHKSGNKDGNKYLRAAFGQAAVSAYTHYKVVKKFYRKIKRRSGRSVARAVVGKELAKGVWYMLTRDEEYKGFKGHPDSCRDSLNLLAPTDKPERLRGTSSPCAPVGTSVGWPVKDLG</sequence>
<dbReference type="Proteomes" id="UP000479132">
    <property type="component" value="Unassembled WGS sequence"/>
</dbReference>
<evidence type="ECO:0000313" key="3">
    <source>
        <dbReference type="Proteomes" id="UP000479132"/>
    </source>
</evidence>
<organism evidence="2 3">
    <name type="scientific">Fodinibius halophilus</name>
    <dbReference type="NCBI Taxonomy" id="1736908"/>
    <lineage>
        <taxon>Bacteria</taxon>
        <taxon>Pseudomonadati</taxon>
        <taxon>Balneolota</taxon>
        <taxon>Balneolia</taxon>
        <taxon>Balneolales</taxon>
        <taxon>Balneolaceae</taxon>
        <taxon>Fodinibius</taxon>
    </lineage>
</organism>
<reference evidence="2 3" key="1">
    <citation type="submission" date="2020-02" db="EMBL/GenBank/DDBJ databases">
        <title>Aliifodinibius halophilus 2W32, complete genome.</title>
        <authorList>
            <person name="Li Y."/>
            <person name="Wu S."/>
        </authorList>
    </citation>
    <scope>NUCLEOTIDE SEQUENCE [LARGE SCALE GENOMIC DNA]</scope>
    <source>
        <strain evidence="2 3">2W32</strain>
    </source>
</reference>
<proteinExistence type="predicted"/>
<dbReference type="PANTHER" id="PTHR33055">
    <property type="entry name" value="TRANSPOSASE FOR INSERTION SEQUENCE ELEMENT IS1111A"/>
    <property type="match status" value="1"/>
</dbReference>
<evidence type="ECO:0000259" key="1">
    <source>
        <dbReference type="Pfam" id="PF02371"/>
    </source>
</evidence>
<dbReference type="AlphaFoldDB" id="A0A6M1T345"/>
<comment type="caution">
    <text evidence="2">The sequence shown here is derived from an EMBL/GenBank/DDBJ whole genome shotgun (WGS) entry which is preliminary data.</text>
</comment>
<feature type="domain" description="Transposase IS116/IS110/IS902 C-terminal" evidence="1">
    <location>
        <begin position="1"/>
        <end position="69"/>
    </location>
</feature>
<dbReference type="GO" id="GO:0006313">
    <property type="term" value="P:DNA transposition"/>
    <property type="evidence" value="ECO:0007669"/>
    <property type="project" value="InterPro"/>
</dbReference>